<comment type="caution">
    <text evidence="2">The sequence shown here is derived from an EMBL/GenBank/DDBJ whole genome shotgun (WGS) entry which is preliminary data.</text>
</comment>
<keyword evidence="3" id="KW-1185">Reference proteome</keyword>
<accession>A0ABT8CBK1</accession>
<dbReference type="Gene3D" id="2.40.10.120">
    <property type="match status" value="1"/>
</dbReference>
<feature type="signal peptide" evidence="1">
    <location>
        <begin position="1"/>
        <end position="21"/>
    </location>
</feature>
<evidence type="ECO:0000313" key="2">
    <source>
        <dbReference type="EMBL" id="MDN3689130.1"/>
    </source>
</evidence>
<feature type="chain" id="PRO_5045570668" evidence="1">
    <location>
        <begin position="22"/>
        <end position="533"/>
    </location>
</feature>
<keyword evidence="2" id="KW-0645">Protease</keyword>
<organism evidence="2 3">
    <name type="scientific">Cyclobacterium jeungdonense</name>
    <dbReference type="NCBI Taxonomy" id="708087"/>
    <lineage>
        <taxon>Bacteria</taxon>
        <taxon>Pseudomonadati</taxon>
        <taxon>Bacteroidota</taxon>
        <taxon>Cytophagia</taxon>
        <taxon>Cytophagales</taxon>
        <taxon>Cyclobacteriaceae</taxon>
        <taxon>Cyclobacterium</taxon>
    </lineage>
</organism>
<dbReference type="SUPFAM" id="SSF50494">
    <property type="entry name" value="Trypsin-like serine proteases"/>
    <property type="match status" value="1"/>
</dbReference>
<evidence type="ECO:0000313" key="3">
    <source>
        <dbReference type="Proteomes" id="UP001236663"/>
    </source>
</evidence>
<sequence length="533" mass="59139">MNKFSTFLFWVTLLLVNPSFAQSFDPGKIKNALVKVVVAADNRSSNALTGFVWKSPNQVVTSLHGMSRTGDIRILYPGQAWRKARIKKVLQKADLVLLELLPGEPAPPAGITPLSSFSPEKVGFGTSVYALGFNGGAIGSSSRQMKKGFVDPETLANLIPKKDKDALSRIGFPALDLNILYLEGSLLPGFSGAPVFDPQSRLIGIGDGGLEKGASNVSWIIPAYYLSELESSTSTSLPPGFENLVQLFSAAAKIEFTEEVVAAATEFPNESVSEGDSERYVMEKLLEGSFDRFESEPIEALGFEFYPIKTRSLSEMMDTSDDPENIQKLSDEFALDLNIQLDYDAMYYDIYEDINNGVVLAVPEGRTLQYNPAEEAFQVVNTDGNDMQLYFYGVQNDFSETDFEELLLVMGDVINQNFAYRYGMSGFTVDEEYSVWDEFDGGRKVAWILSLGNEYLMGQDGLQYAFYVYMTLLMTEEKTFMAIATIPIPVEMLAMALTYGLDCNNPGIYAEYCTYFNQVFQTFAAAHLTNFAY</sequence>
<dbReference type="Pfam" id="PF13365">
    <property type="entry name" value="Trypsin_2"/>
    <property type="match status" value="1"/>
</dbReference>
<proteinExistence type="predicted"/>
<reference evidence="3" key="1">
    <citation type="journal article" date="2019" name="Int. J. Syst. Evol. Microbiol.">
        <title>The Global Catalogue of Microorganisms (GCM) 10K type strain sequencing project: providing services to taxonomists for standard genome sequencing and annotation.</title>
        <authorList>
            <consortium name="The Broad Institute Genomics Platform"/>
            <consortium name="The Broad Institute Genome Sequencing Center for Infectious Disease"/>
            <person name="Wu L."/>
            <person name="Ma J."/>
        </authorList>
    </citation>
    <scope>NUCLEOTIDE SEQUENCE [LARGE SCALE GENOMIC DNA]</scope>
    <source>
        <strain evidence="3">CECT 7706</strain>
    </source>
</reference>
<dbReference type="Proteomes" id="UP001236663">
    <property type="component" value="Unassembled WGS sequence"/>
</dbReference>
<keyword evidence="1" id="KW-0732">Signal</keyword>
<dbReference type="InterPro" id="IPR009003">
    <property type="entry name" value="Peptidase_S1_PA"/>
</dbReference>
<name>A0ABT8CBK1_9BACT</name>
<dbReference type="RefSeq" id="WP_163386980.1">
    <property type="nucleotide sequence ID" value="NZ_JAUFQS010000019.1"/>
</dbReference>
<keyword evidence="2" id="KW-0378">Hydrolase</keyword>
<evidence type="ECO:0000256" key="1">
    <source>
        <dbReference type="SAM" id="SignalP"/>
    </source>
</evidence>
<dbReference type="GO" id="GO:0006508">
    <property type="term" value="P:proteolysis"/>
    <property type="evidence" value="ECO:0007669"/>
    <property type="project" value="UniProtKB-KW"/>
</dbReference>
<protein>
    <submittedName>
        <fullName evidence="2">Serine protease</fullName>
    </submittedName>
</protein>
<gene>
    <name evidence="2" type="ORF">QWZ15_14925</name>
</gene>
<dbReference type="EMBL" id="JAUFQS010000019">
    <property type="protein sequence ID" value="MDN3689130.1"/>
    <property type="molecule type" value="Genomic_DNA"/>
</dbReference>
<dbReference type="GO" id="GO:0008233">
    <property type="term" value="F:peptidase activity"/>
    <property type="evidence" value="ECO:0007669"/>
    <property type="project" value="UniProtKB-KW"/>
</dbReference>